<dbReference type="PANTHER" id="PTHR10639">
    <property type="entry name" value="CLATHRIN LIGHT CHAIN"/>
    <property type="match status" value="1"/>
</dbReference>
<dbReference type="GO" id="GO:0006886">
    <property type="term" value="P:intracellular protein transport"/>
    <property type="evidence" value="ECO:0007669"/>
    <property type="project" value="InterPro"/>
</dbReference>
<keyword evidence="5 6" id="KW-0968">Cytoplasmic vesicle</keyword>
<dbReference type="InterPro" id="IPR000996">
    <property type="entry name" value="Clathrin_L-chain"/>
</dbReference>
<comment type="subcellular location">
    <subcellularLocation>
        <location evidence="1 6">Cytoplasmic vesicle membrane</location>
        <topology evidence="1 6">Peripheral membrane protein</topology>
        <orientation evidence="1 6">Cytoplasmic side</orientation>
    </subcellularLocation>
    <subcellularLocation>
        <location evidence="6">Membrane</location>
        <location evidence="6">Coated pit</location>
        <topology evidence="6">Peripheral membrane protein</topology>
        <orientation evidence="6">Cytoplasmic side</orientation>
    </subcellularLocation>
    <text evidence="6">Cytoplasmic face of coated pits and vesicles.</text>
</comment>
<evidence type="ECO:0000256" key="2">
    <source>
        <dbReference type="ARBA" id="ARBA00005263"/>
    </source>
</evidence>
<accession>A0A5K3EK40</accession>
<evidence type="ECO:0000256" key="4">
    <source>
        <dbReference type="ARBA" id="ARBA00023176"/>
    </source>
</evidence>
<proteinExistence type="inferred from homology"/>
<dbReference type="GO" id="GO:0030132">
    <property type="term" value="C:clathrin coat of coated pit"/>
    <property type="evidence" value="ECO:0007669"/>
    <property type="project" value="InterPro"/>
</dbReference>
<name>A0A5K3EK40_MESCO</name>
<evidence type="ECO:0000256" key="1">
    <source>
        <dbReference type="ARBA" id="ARBA00004180"/>
    </source>
</evidence>
<sequence length="191" mass="21496">MDDFTSALLARKKEGLKDVENSIIYTPFGIDAQESPELQESNCVSHDPSCIEPESVKQWRREFNAAIKKIDDNEAKNEQAMKECAAKELAEWMSWYKKNLVKVHAQNIAHEEELQAQRDKTTLISRSVSKVNPSEAVIWDHICQLCSLSVSTSCGDFSAFSRSTAGSSNKDVTRFRSLLLSLKNNPPKVCQ</sequence>
<organism evidence="8">
    <name type="scientific">Mesocestoides corti</name>
    <name type="common">Flatworm</name>
    <dbReference type="NCBI Taxonomy" id="53468"/>
    <lineage>
        <taxon>Eukaryota</taxon>
        <taxon>Metazoa</taxon>
        <taxon>Spiralia</taxon>
        <taxon>Lophotrochozoa</taxon>
        <taxon>Platyhelminthes</taxon>
        <taxon>Cestoda</taxon>
        <taxon>Eucestoda</taxon>
        <taxon>Cyclophyllidea</taxon>
        <taxon>Mesocestoididae</taxon>
        <taxon>Mesocestoides</taxon>
    </lineage>
</organism>
<dbReference type="PANTHER" id="PTHR10639:SF7">
    <property type="entry name" value="CLATHRIN LIGHT CHAIN"/>
    <property type="match status" value="1"/>
</dbReference>
<keyword evidence="3 6" id="KW-0472">Membrane</keyword>
<evidence type="ECO:0000256" key="7">
    <source>
        <dbReference type="SAM" id="Coils"/>
    </source>
</evidence>
<dbReference type="GO" id="GO:0032050">
    <property type="term" value="F:clathrin heavy chain binding"/>
    <property type="evidence" value="ECO:0007669"/>
    <property type="project" value="TreeGrafter"/>
</dbReference>
<comment type="function">
    <text evidence="6">Clathrin is the major protein of the polyhedral coat of coated pits and vesicles.</text>
</comment>
<evidence type="ECO:0000256" key="3">
    <source>
        <dbReference type="ARBA" id="ARBA00023136"/>
    </source>
</evidence>
<protein>
    <recommendedName>
        <fullName evidence="6">Clathrin light chain</fullName>
    </recommendedName>
</protein>
<dbReference type="Pfam" id="PF01086">
    <property type="entry name" value="Clathrin_lg_ch"/>
    <property type="match status" value="1"/>
</dbReference>
<reference evidence="8" key="1">
    <citation type="submission" date="2019-11" db="UniProtKB">
        <authorList>
            <consortium name="WormBaseParasite"/>
        </authorList>
    </citation>
    <scope>IDENTIFICATION</scope>
</reference>
<evidence type="ECO:0000256" key="6">
    <source>
        <dbReference type="RuleBase" id="RU363137"/>
    </source>
</evidence>
<dbReference type="GO" id="GO:0030130">
    <property type="term" value="C:clathrin coat of trans-Golgi network vesicle"/>
    <property type="evidence" value="ECO:0007669"/>
    <property type="project" value="InterPro"/>
</dbReference>
<keyword evidence="4 6" id="KW-0168">Coated pit</keyword>
<evidence type="ECO:0000313" key="8">
    <source>
        <dbReference type="WBParaSite" id="MCU_000823-RA"/>
    </source>
</evidence>
<keyword evidence="7" id="KW-0175">Coiled coil</keyword>
<evidence type="ECO:0000256" key="5">
    <source>
        <dbReference type="ARBA" id="ARBA00023329"/>
    </source>
</evidence>
<comment type="similarity">
    <text evidence="2 6">Belongs to the clathrin light chain family.</text>
</comment>
<dbReference type="GO" id="GO:0072583">
    <property type="term" value="P:clathrin-dependent endocytosis"/>
    <property type="evidence" value="ECO:0007669"/>
    <property type="project" value="TreeGrafter"/>
</dbReference>
<dbReference type="WBParaSite" id="MCU_000823-RA">
    <property type="protein sequence ID" value="MCU_000823-RA"/>
    <property type="gene ID" value="MCU_000823"/>
</dbReference>
<dbReference type="AlphaFoldDB" id="A0A5K3EK40"/>
<dbReference type="GO" id="GO:0005198">
    <property type="term" value="F:structural molecule activity"/>
    <property type="evidence" value="ECO:0007669"/>
    <property type="project" value="InterPro"/>
</dbReference>
<feature type="coiled-coil region" evidence="7">
    <location>
        <begin position="56"/>
        <end position="90"/>
    </location>
</feature>